<evidence type="ECO:0000313" key="2">
    <source>
        <dbReference type="Proteomes" id="UP001314170"/>
    </source>
</evidence>
<feature type="non-terminal residue" evidence="1">
    <location>
        <position position="1"/>
    </location>
</feature>
<name>A0AAV1RSF8_9ROSI</name>
<dbReference type="AlphaFoldDB" id="A0AAV1RSF8"/>
<dbReference type="Proteomes" id="UP001314170">
    <property type="component" value="Unassembled WGS sequence"/>
</dbReference>
<protein>
    <submittedName>
        <fullName evidence="1">Uncharacterized protein</fullName>
    </submittedName>
</protein>
<sequence length="63" mass="7224">TKRLELRAGAEELRDKDRKDLAVERELNPRLLMFYPKHGTQQDQSEQAGLCASVADIDILKRS</sequence>
<gene>
    <name evidence="1" type="ORF">DCAF_LOCUS14362</name>
</gene>
<proteinExistence type="predicted"/>
<accession>A0AAV1RSF8</accession>
<reference evidence="1 2" key="1">
    <citation type="submission" date="2024-01" db="EMBL/GenBank/DDBJ databases">
        <authorList>
            <person name="Waweru B."/>
        </authorList>
    </citation>
    <scope>NUCLEOTIDE SEQUENCE [LARGE SCALE GENOMIC DNA]</scope>
</reference>
<evidence type="ECO:0000313" key="1">
    <source>
        <dbReference type="EMBL" id="CAK7339311.1"/>
    </source>
</evidence>
<dbReference type="EMBL" id="CAWUPB010001157">
    <property type="protein sequence ID" value="CAK7339311.1"/>
    <property type="molecule type" value="Genomic_DNA"/>
</dbReference>
<keyword evidence="2" id="KW-1185">Reference proteome</keyword>
<organism evidence="1 2">
    <name type="scientific">Dovyalis caffra</name>
    <dbReference type="NCBI Taxonomy" id="77055"/>
    <lineage>
        <taxon>Eukaryota</taxon>
        <taxon>Viridiplantae</taxon>
        <taxon>Streptophyta</taxon>
        <taxon>Embryophyta</taxon>
        <taxon>Tracheophyta</taxon>
        <taxon>Spermatophyta</taxon>
        <taxon>Magnoliopsida</taxon>
        <taxon>eudicotyledons</taxon>
        <taxon>Gunneridae</taxon>
        <taxon>Pentapetalae</taxon>
        <taxon>rosids</taxon>
        <taxon>fabids</taxon>
        <taxon>Malpighiales</taxon>
        <taxon>Salicaceae</taxon>
        <taxon>Flacourtieae</taxon>
        <taxon>Dovyalis</taxon>
    </lineage>
</organism>
<comment type="caution">
    <text evidence="1">The sequence shown here is derived from an EMBL/GenBank/DDBJ whole genome shotgun (WGS) entry which is preliminary data.</text>
</comment>